<keyword evidence="6" id="KW-0732">Signal</keyword>
<keyword evidence="2" id="KW-0201">Cytochrome c-type biogenesis</keyword>
<proteinExistence type="predicted"/>
<evidence type="ECO:0000256" key="2">
    <source>
        <dbReference type="ARBA" id="ARBA00022748"/>
    </source>
</evidence>
<dbReference type="Proteomes" id="UP000253741">
    <property type="component" value="Unassembled WGS sequence"/>
</dbReference>
<accession>A0A370B7G3</accession>
<dbReference type="GO" id="GO:0017004">
    <property type="term" value="P:cytochrome complex assembly"/>
    <property type="evidence" value="ECO:0007669"/>
    <property type="project" value="UniProtKB-KW"/>
</dbReference>
<evidence type="ECO:0000256" key="3">
    <source>
        <dbReference type="ARBA" id="ARBA00022968"/>
    </source>
</evidence>
<evidence type="ECO:0000256" key="4">
    <source>
        <dbReference type="ARBA" id="ARBA00023157"/>
    </source>
</evidence>
<dbReference type="EMBL" id="QQNA01000199">
    <property type="protein sequence ID" value="RDG35763.1"/>
    <property type="molecule type" value="Genomic_DNA"/>
</dbReference>
<comment type="caution">
    <text evidence="8">The sequence shown here is derived from an EMBL/GenBank/DDBJ whole genome shotgun (WGS) entry which is preliminary data.</text>
</comment>
<keyword evidence="3" id="KW-0812">Transmembrane</keyword>
<dbReference type="PROSITE" id="PS51352">
    <property type="entry name" value="THIOREDOXIN_2"/>
    <property type="match status" value="1"/>
</dbReference>
<keyword evidence="9" id="KW-1185">Reference proteome</keyword>
<dbReference type="SUPFAM" id="SSF52833">
    <property type="entry name" value="Thioredoxin-like"/>
    <property type="match status" value="1"/>
</dbReference>
<dbReference type="PROSITE" id="PS00194">
    <property type="entry name" value="THIOREDOXIN_1"/>
    <property type="match status" value="1"/>
</dbReference>
<evidence type="ECO:0000256" key="5">
    <source>
        <dbReference type="ARBA" id="ARBA00023284"/>
    </source>
</evidence>
<evidence type="ECO:0000313" key="9">
    <source>
        <dbReference type="Proteomes" id="UP000253741"/>
    </source>
</evidence>
<dbReference type="InterPro" id="IPR013766">
    <property type="entry name" value="Thioredoxin_domain"/>
</dbReference>
<feature type="domain" description="Thioredoxin" evidence="7">
    <location>
        <begin position="57"/>
        <end position="204"/>
    </location>
</feature>
<keyword evidence="4" id="KW-1015">Disulfide bond</keyword>
<keyword evidence="3" id="KW-0735">Signal-anchor</keyword>
<evidence type="ECO:0000313" key="8">
    <source>
        <dbReference type="EMBL" id="RDG35763.1"/>
    </source>
</evidence>
<dbReference type="AlphaFoldDB" id="A0A370B7G3"/>
<feature type="signal peptide" evidence="6">
    <location>
        <begin position="1"/>
        <end position="32"/>
    </location>
</feature>
<dbReference type="InterPro" id="IPR013740">
    <property type="entry name" value="Redoxin"/>
</dbReference>
<protein>
    <submittedName>
        <fullName evidence="8">TlpA family protein disulfide reductase</fullName>
    </submittedName>
</protein>
<dbReference type="OrthoDB" id="9796554at2"/>
<dbReference type="CDD" id="cd02966">
    <property type="entry name" value="TlpA_like_family"/>
    <property type="match status" value="1"/>
</dbReference>
<dbReference type="InterPro" id="IPR050553">
    <property type="entry name" value="Thioredoxin_ResA/DsbE_sf"/>
</dbReference>
<evidence type="ECO:0000256" key="6">
    <source>
        <dbReference type="SAM" id="SignalP"/>
    </source>
</evidence>
<dbReference type="GO" id="GO:0016491">
    <property type="term" value="F:oxidoreductase activity"/>
    <property type="evidence" value="ECO:0007669"/>
    <property type="project" value="InterPro"/>
</dbReference>
<feature type="chain" id="PRO_5039137720" evidence="6">
    <location>
        <begin position="33"/>
        <end position="206"/>
    </location>
</feature>
<dbReference type="RefSeq" id="WP_114625829.1">
    <property type="nucleotide sequence ID" value="NZ_QQNA01000199.1"/>
</dbReference>
<gene>
    <name evidence="8" type="ORF">DVH02_23555</name>
</gene>
<dbReference type="GO" id="GO:0030313">
    <property type="term" value="C:cell envelope"/>
    <property type="evidence" value="ECO:0007669"/>
    <property type="project" value="UniProtKB-SubCell"/>
</dbReference>
<dbReference type="InterPro" id="IPR017937">
    <property type="entry name" value="Thioredoxin_CS"/>
</dbReference>
<keyword evidence="5" id="KW-0676">Redox-active center</keyword>
<sequence length="206" mass="21708">MNSGRAPRRRPGRRPRAILSATAVIAALALSACTSGGKSGGGGDTNFVTNAGGISTAALGDRRPVNEIAGETLEGDQLDVADLKGKVVVLNVWGSWCPPCRAEAPHFAKVAKETESKGVAFVGINTRDPNKGPALAFEKDYGVEYPSLYDPTGKLIVNGFPKGSLNPQSIPSTIVLDRQGKIAARSLMALNEEKLRKMIDPLIAEK</sequence>
<dbReference type="Pfam" id="PF08534">
    <property type="entry name" value="Redoxin"/>
    <property type="match status" value="1"/>
</dbReference>
<comment type="subcellular location">
    <subcellularLocation>
        <location evidence="1">Cell envelope</location>
    </subcellularLocation>
</comment>
<dbReference type="InterPro" id="IPR036249">
    <property type="entry name" value="Thioredoxin-like_sf"/>
</dbReference>
<evidence type="ECO:0000256" key="1">
    <source>
        <dbReference type="ARBA" id="ARBA00004196"/>
    </source>
</evidence>
<evidence type="ECO:0000259" key="7">
    <source>
        <dbReference type="PROSITE" id="PS51352"/>
    </source>
</evidence>
<dbReference type="PANTHER" id="PTHR42852:SF6">
    <property type="entry name" value="THIOL:DISULFIDE INTERCHANGE PROTEIN DSBE"/>
    <property type="match status" value="1"/>
</dbReference>
<reference evidence="8 9" key="1">
    <citation type="submission" date="2018-07" db="EMBL/GenBank/DDBJ databases">
        <title>Streptomyces species from bats.</title>
        <authorList>
            <person name="Dunlap C."/>
        </authorList>
    </citation>
    <scope>NUCLEOTIDE SEQUENCE [LARGE SCALE GENOMIC DNA]</scope>
    <source>
        <strain evidence="8 9">AC230</strain>
    </source>
</reference>
<dbReference type="PANTHER" id="PTHR42852">
    <property type="entry name" value="THIOL:DISULFIDE INTERCHANGE PROTEIN DSBE"/>
    <property type="match status" value="1"/>
</dbReference>
<dbReference type="Gene3D" id="3.40.30.10">
    <property type="entry name" value="Glutaredoxin"/>
    <property type="match status" value="1"/>
</dbReference>
<dbReference type="PROSITE" id="PS51257">
    <property type="entry name" value="PROKAR_LIPOPROTEIN"/>
    <property type="match status" value="1"/>
</dbReference>
<name>A0A370B7G3_9ACTN</name>
<organism evidence="8 9">
    <name type="scientific">Streptomyces corynorhini</name>
    <dbReference type="NCBI Taxonomy" id="2282652"/>
    <lineage>
        <taxon>Bacteria</taxon>
        <taxon>Bacillati</taxon>
        <taxon>Actinomycetota</taxon>
        <taxon>Actinomycetes</taxon>
        <taxon>Kitasatosporales</taxon>
        <taxon>Streptomycetaceae</taxon>
        <taxon>Streptomyces</taxon>
    </lineage>
</organism>